<feature type="compositionally biased region" description="Acidic residues" evidence="13">
    <location>
        <begin position="211"/>
        <end position="237"/>
    </location>
</feature>
<dbReference type="eggNOG" id="arCOG01159">
    <property type="taxonomic scope" value="Archaea"/>
</dbReference>
<accession>F6D5I5</accession>
<evidence type="ECO:0000256" key="8">
    <source>
        <dbReference type="ARBA" id="ARBA00022842"/>
    </source>
</evidence>
<dbReference type="SUPFAM" id="SSF56784">
    <property type="entry name" value="HAD-like"/>
    <property type="match status" value="1"/>
</dbReference>
<dbReference type="SFLD" id="SFLDF00029">
    <property type="entry name" value="phosphoserine_phosphatase"/>
    <property type="match status" value="1"/>
</dbReference>
<feature type="region of interest" description="Disordered" evidence="13">
    <location>
        <begin position="502"/>
        <end position="522"/>
    </location>
</feature>
<feature type="active site" description="Nucleophile" evidence="11">
    <location>
        <position position="8"/>
    </location>
</feature>
<comment type="pathway">
    <text evidence="2">Amino-acid biosynthesis; L-serine biosynthesis; L-serine from 3-phospho-D-glycerate: step 3/3.</text>
</comment>
<dbReference type="UniPathway" id="UPA00135">
    <property type="reaction ID" value="UER00198"/>
</dbReference>
<dbReference type="Pfam" id="PF00702">
    <property type="entry name" value="Hydrolase"/>
    <property type="match status" value="1"/>
</dbReference>
<keyword evidence="12" id="KW-0175">Coiled coil</keyword>
<dbReference type="InterPro" id="IPR036412">
    <property type="entry name" value="HAD-like_sf"/>
</dbReference>
<gene>
    <name evidence="14" type="ordered locus">MSWAN_0564</name>
</gene>
<organism evidence="14 15">
    <name type="scientific">Methanobacterium paludis (strain DSM 25820 / JCM 18151 / SWAN1)</name>
    <dbReference type="NCBI Taxonomy" id="868131"/>
    <lineage>
        <taxon>Archaea</taxon>
        <taxon>Methanobacteriati</taxon>
        <taxon>Methanobacteriota</taxon>
        <taxon>Methanomada group</taxon>
        <taxon>Methanobacteria</taxon>
        <taxon>Methanobacteriales</taxon>
        <taxon>Methanobacteriaceae</taxon>
        <taxon>Methanobacterium</taxon>
    </lineage>
</organism>
<dbReference type="Pfam" id="PF23435">
    <property type="entry name" value="DUF7121"/>
    <property type="match status" value="1"/>
</dbReference>
<name>F6D5I5_METPW</name>
<keyword evidence="5" id="KW-0028">Amino-acid biosynthesis</keyword>
<keyword evidence="8" id="KW-0460">Magnesium</keyword>
<feature type="active site" description="Proton donor" evidence="11">
    <location>
        <position position="10"/>
    </location>
</feature>
<dbReference type="Proteomes" id="UP000009231">
    <property type="component" value="Chromosome"/>
</dbReference>
<dbReference type="GeneID" id="10668052"/>
<sequence length="555" mass="63460">MIKLIAFDLDNVLIDGEAIDEIGKLMGVEAKISEITKKAMEGDLDFETALKERITLLKGASVDEIKEAVYKIPLMEGASETIAELKKRGYKIAVITGSFEIIADRMKNELNMDYAFSNVLHEEDGKLTGEVSGPLVTGSKADVLKEILEMEKISAEEAAAVGDGANDISMLQEAGMGIAFDAKPVVKEIADVVVEKRDLKELLTVFKAEEDKVEETVETSPEETTESTELAETESTELAETKSTELAETKSTELAETKSTELAKTEKETEEPKSHEKSPYAGKNFKELLKDKKELEKKLKEFTKERDELNEKAREHKHLRDDLNNSIKENLDKALKYRDERDQINKEVKKYKKLRDETNQKLKKMEWASGRREILQAQNEIEKLEKTIETKVLDMKKENELVKKATDLRKELKGMHEDEETRTEAQELRTASEEHHAKVVELSDKAQETHENMIEYFRRIDEIRVKADDAHNEFMETRQKASEKHESVKAIFSEIKKVNKALDKTKSKERNTEHEASKKKNMAEKEIAQDLFEKFKKGKKLSTDELRLLQKHNIV</sequence>
<evidence type="ECO:0000256" key="3">
    <source>
        <dbReference type="ARBA" id="ARBA00009184"/>
    </source>
</evidence>
<dbReference type="HOGENOM" id="CLU_454660_0_0_2"/>
<comment type="similarity">
    <text evidence="3">Belongs to the HAD-like hydrolase superfamily. SerB family.</text>
</comment>
<dbReference type="RefSeq" id="WP_013825104.1">
    <property type="nucleotide sequence ID" value="NC_015574.1"/>
</dbReference>
<dbReference type="InterPro" id="IPR055545">
    <property type="entry name" value="DUF7121"/>
</dbReference>
<dbReference type="GO" id="GO:0006564">
    <property type="term" value="P:L-serine biosynthetic process"/>
    <property type="evidence" value="ECO:0007669"/>
    <property type="project" value="UniProtKB-KW"/>
</dbReference>
<feature type="region of interest" description="Disordered" evidence="13">
    <location>
        <begin position="211"/>
        <end position="285"/>
    </location>
</feature>
<dbReference type="PANTHER" id="PTHR43344">
    <property type="entry name" value="PHOSPHOSERINE PHOSPHATASE"/>
    <property type="match status" value="1"/>
</dbReference>
<keyword evidence="9" id="KW-0718">Serine biosynthesis</keyword>
<dbReference type="GO" id="GO:0000287">
    <property type="term" value="F:magnesium ion binding"/>
    <property type="evidence" value="ECO:0007669"/>
    <property type="project" value="TreeGrafter"/>
</dbReference>
<dbReference type="SFLD" id="SFLDG01136">
    <property type="entry name" value="C1.6:_Phosphoserine_Phosphatas"/>
    <property type="match status" value="1"/>
</dbReference>
<dbReference type="AlphaFoldDB" id="F6D5I5"/>
<protein>
    <recommendedName>
        <fullName evidence="4">phosphoserine phosphatase</fullName>
        <ecNumber evidence="4">3.1.3.3</ecNumber>
    </recommendedName>
    <alternativeName>
        <fullName evidence="10">O-phosphoserine phosphohydrolase</fullName>
    </alternativeName>
</protein>
<evidence type="ECO:0000256" key="6">
    <source>
        <dbReference type="ARBA" id="ARBA00022723"/>
    </source>
</evidence>
<dbReference type="InterPro" id="IPR004469">
    <property type="entry name" value="PSP"/>
</dbReference>
<dbReference type="STRING" id="868131.MSWAN_0564"/>
<keyword evidence="15" id="KW-1185">Reference proteome</keyword>
<evidence type="ECO:0000313" key="14">
    <source>
        <dbReference type="EMBL" id="AEG17602.1"/>
    </source>
</evidence>
<feature type="region of interest" description="Disordered" evidence="13">
    <location>
        <begin position="413"/>
        <end position="436"/>
    </location>
</feature>
<evidence type="ECO:0000256" key="4">
    <source>
        <dbReference type="ARBA" id="ARBA00012640"/>
    </source>
</evidence>
<evidence type="ECO:0000256" key="5">
    <source>
        <dbReference type="ARBA" id="ARBA00022605"/>
    </source>
</evidence>
<evidence type="ECO:0000256" key="1">
    <source>
        <dbReference type="ARBA" id="ARBA00001946"/>
    </source>
</evidence>
<dbReference type="EMBL" id="CP002772">
    <property type="protein sequence ID" value="AEG17602.1"/>
    <property type="molecule type" value="Genomic_DNA"/>
</dbReference>
<feature type="compositionally biased region" description="Basic and acidic residues" evidence="13">
    <location>
        <begin position="239"/>
        <end position="285"/>
    </location>
</feature>
<proteinExistence type="inferred from homology"/>
<dbReference type="SFLD" id="SFLDG01137">
    <property type="entry name" value="C1.6.1:_Phosphoserine_Phosphat"/>
    <property type="match status" value="1"/>
</dbReference>
<evidence type="ECO:0000256" key="11">
    <source>
        <dbReference type="PIRSR" id="PIRSR604469-1"/>
    </source>
</evidence>
<evidence type="ECO:0000256" key="12">
    <source>
        <dbReference type="SAM" id="Coils"/>
    </source>
</evidence>
<evidence type="ECO:0000256" key="9">
    <source>
        <dbReference type="ARBA" id="ARBA00023299"/>
    </source>
</evidence>
<dbReference type="NCBIfam" id="TIGR00338">
    <property type="entry name" value="serB"/>
    <property type="match status" value="1"/>
</dbReference>
<evidence type="ECO:0000256" key="2">
    <source>
        <dbReference type="ARBA" id="ARBA00005135"/>
    </source>
</evidence>
<reference evidence="14 15" key="1">
    <citation type="journal article" date="2014" name="Int. J. Syst. Evol. Microbiol.">
        <title>Methanobacterium paludis sp. nov. and a novel strain of Methanobacterium lacus isolated from northern peatlands.</title>
        <authorList>
            <person name="Cadillo-Quiroz H."/>
            <person name="Brauer S.L."/>
            <person name="Goodson N."/>
            <person name="Yavitt J.B."/>
            <person name="Zinder S.H."/>
        </authorList>
    </citation>
    <scope>NUCLEOTIDE SEQUENCE [LARGE SCALE GENOMIC DNA]</scope>
    <source>
        <strain evidence="15">DSM 25820 / JCM 18151 / SWAN1</strain>
    </source>
</reference>
<dbReference type="EC" id="3.1.3.3" evidence="4"/>
<dbReference type="NCBIfam" id="TIGR01488">
    <property type="entry name" value="HAD-SF-IB"/>
    <property type="match status" value="1"/>
</dbReference>
<feature type="coiled-coil region" evidence="12">
    <location>
        <begin position="285"/>
        <end position="401"/>
    </location>
</feature>
<dbReference type="SFLD" id="SFLDS00003">
    <property type="entry name" value="Haloacid_Dehalogenase"/>
    <property type="match status" value="2"/>
</dbReference>
<keyword evidence="6" id="KW-0479">Metal-binding</keyword>
<dbReference type="PANTHER" id="PTHR43344:SF2">
    <property type="entry name" value="PHOSPHOSERINE PHOSPHATASE"/>
    <property type="match status" value="1"/>
</dbReference>
<feature type="compositionally biased region" description="Basic and acidic residues" evidence="13">
    <location>
        <begin position="422"/>
        <end position="436"/>
    </location>
</feature>
<dbReference type="Gene3D" id="3.40.50.1000">
    <property type="entry name" value="HAD superfamily/HAD-like"/>
    <property type="match status" value="1"/>
</dbReference>
<evidence type="ECO:0000256" key="7">
    <source>
        <dbReference type="ARBA" id="ARBA00022801"/>
    </source>
</evidence>
<dbReference type="GO" id="GO:0005737">
    <property type="term" value="C:cytoplasm"/>
    <property type="evidence" value="ECO:0007669"/>
    <property type="project" value="TreeGrafter"/>
</dbReference>
<comment type="cofactor">
    <cofactor evidence="1">
        <name>Mg(2+)</name>
        <dbReference type="ChEBI" id="CHEBI:18420"/>
    </cofactor>
</comment>
<keyword evidence="7 14" id="KW-0378">Hydrolase</keyword>
<dbReference type="InterPro" id="IPR023214">
    <property type="entry name" value="HAD_sf"/>
</dbReference>
<dbReference type="eggNOG" id="arCOG01158">
    <property type="taxonomic scope" value="Archaea"/>
</dbReference>
<evidence type="ECO:0000256" key="13">
    <source>
        <dbReference type="SAM" id="MobiDB-lite"/>
    </source>
</evidence>
<dbReference type="InterPro" id="IPR050582">
    <property type="entry name" value="HAD-like_SerB"/>
</dbReference>
<dbReference type="OrthoDB" id="10041at2157"/>
<dbReference type="GO" id="GO:0036424">
    <property type="term" value="F:L-phosphoserine phosphatase activity"/>
    <property type="evidence" value="ECO:0007669"/>
    <property type="project" value="InterPro"/>
</dbReference>
<evidence type="ECO:0000256" key="10">
    <source>
        <dbReference type="ARBA" id="ARBA00031693"/>
    </source>
</evidence>
<dbReference type="KEGG" id="mew:MSWAN_0564"/>
<evidence type="ECO:0000313" key="15">
    <source>
        <dbReference type="Proteomes" id="UP000009231"/>
    </source>
</evidence>
<dbReference type="SFLD" id="SFLDG01129">
    <property type="entry name" value="C1.5:_HAD__Beta-PGM__Phosphata"/>
    <property type="match status" value="1"/>
</dbReference>